<dbReference type="Pfam" id="PF14215">
    <property type="entry name" value="bHLH-MYC_N"/>
    <property type="match status" value="1"/>
</dbReference>
<dbReference type="HOGENOM" id="CLU_351436_0_0_1"/>
<keyword evidence="6" id="KW-1185">Reference proteome</keyword>
<dbReference type="RefSeq" id="XP_002185240.1">
    <property type="nucleotide sequence ID" value="XM_002185204.1"/>
</dbReference>
<protein>
    <recommendedName>
        <fullName evidence="4">Transcription factor MYC/MYB N-terminal domain-containing protein</fullName>
    </recommendedName>
</protein>
<dbReference type="OrthoDB" id="37418at2759"/>
<evidence type="ECO:0000259" key="4">
    <source>
        <dbReference type="Pfam" id="PF14215"/>
    </source>
</evidence>
<dbReference type="PANTHER" id="PTHR35213">
    <property type="entry name" value="RING-TYPE DOMAIN-CONTAINING PROTEIN-RELATED"/>
    <property type="match status" value="1"/>
</dbReference>
<dbReference type="GeneID" id="7198969"/>
<keyword evidence="2" id="KW-0804">Transcription</keyword>
<evidence type="ECO:0000256" key="1">
    <source>
        <dbReference type="ARBA" id="ARBA00023015"/>
    </source>
</evidence>
<dbReference type="InterPro" id="IPR025610">
    <property type="entry name" value="MYC/MYB_N"/>
</dbReference>
<dbReference type="Proteomes" id="UP000000759">
    <property type="component" value="Chromosome 28"/>
</dbReference>
<dbReference type="AlphaFoldDB" id="B7GDM7"/>
<evidence type="ECO:0000256" key="2">
    <source>
        <dbReference type="ARBA" id="ARBA00023163"/>
    </source>
</evidence>
<name>B7GDM7_PHATC</name>
<dbReference type="EMBL" id="CM000630">
    <property type="protein sequence ID" value="EEC43372.1"/>
    <property type="molecule type" value="Genomic_DNA"/>
</dbReference>
<evidence type="ECO:0000313" key="5">
    <source>
        <dbReference type="EMBL" id="EEC43372.1"/>
    </source>
</evidence>
<dbReference type="PaxDb" id="2850-Phatr50305"/>
<sequence length="821" mass="90948">MEAFFPDSILGFELPPPPNCEQAPDGLSCCCCNRCGVGGCDIQCVPCNCCMHTRCCGVSENKLIDTCPVCHQPATGLRLIPMAFNEIDRAQAEAANTRLSDKRGKKRLNATVTRLNPLLNAREGTNDELGKSNAAESNELRTGRWTTEETEYCDQLIELFEAGLIPIPDGIKLNDFLSNMLKSKQSRLTKKMKNARLSSRQYQRTLGYIVEDERAREFSQLESKFFASIRCNMERSEIRFHMQKEWRELFSSFCLGIGQKLDADAWLTSVEEMDRRESHEKDAARLARRKRMMGQALHRDTMDPQNGVFIDADSSLSDTDSLAGSHRNKRHCSGFNKSSAKYNTSPFVERVAVYMQRHNVPFEHVDVWAPSFSQPITGEPIVNQTSRLCFAGAATTDVKILLQGGLQVALTSEEQYDLVSFGEYSQKFSFDVGCGLPGRVYSSGASSWEQGIQNAPSTAFERIGGASQWGIQTVLCIPVPSPNVGRLIVVFYSLYDRVQDQDMVVRIIDELSAFLVDYQLMPSPRWKLTVDIGSLRRKMPSDQTAISEEDACIDELLALIRVHTPADKSSPMALYLPGFTALRMLLTKSSLLERDDILLKAILRTYKKRKHSGQAGVDIAWTIARDFMVMSKQQMMVSNSSESNTTNTALVHCGCTTNGVSDYSPSSGCCPPNSIHIDSNIRFTSFPPKVAGCCTPGNEFDSQNSSRGYTPPTSRYSRASQPNFFPSQQPSITNGVPKTKDLKTTSNVMISLQLPALAQSLPQAASHETSTVPVGLNSNTLSTEQLSACLDINHSSLFAIGYLIYISSPSTKFATIAEKLL</sequence>
<evidence type="ECO:0000256" key="3">
    <source>
        <dbReference type="SAM" id="MobiDB-lite"/>
    </source>
</evidence>
<organism evidence="5 6">
    <name type="scientific">Phaeodactylum tricornutum (strain CCAP 1055/1)</name>
    <dbReference type="NCBI Taxonomy" id="556484"/>
    <lineage>
        <taxon>Eukaryota</taxon>
        <taxon>Sar</taxon>
        <taxon>Stramenopiles</taxon>
        <taxon>Ochrophyta</taxon>
        <taxon>Bacillariophyta</taxon>
        <taxon>Bacillariophyceae</taxon>
        <taxon>Bacillariophycidae</taxon>
        <taxon>Naviculales</taxon>
        <taxon>Phaeodactylaceae</taxon>
        <taxon>Phaeodactylum</taxon>
    </lineage>
</organism>
<proteinExistence type="predicted"/>
<reference evidence="5 6" key="1">
    <citation type="journal article" date="2008" name="Nature">
        <title>The Phaeodactylum genome reveals the evolutionary history of diatom genomes.</title>
        <authorList>
            <person name="Bowler C."/>
            <person name="Allen A.E."/>
            <person name="Badger J.H."/>
            <person name="Grimwood J."/>
            <person name="Jabbari K."/>
            <person name="Kuo A."/>
            <person name="Maheswari U."/>
            <person name="Martens C."/>
            <person name="Maumus F."/>
            <person name="Otillar R.P."/>
            <person name="Rayko E."/>
            <person name="Salamov A."/>
            <person name="Vandepoele K."/>
            <person name="Beszteri B."/>
            <person name="Gruber A."/>
            <person name="Heijde M."/>
            <person name="Katinka M."/>
            <person name="Mock T."/>
            <person name="Valentin K."/>
            <person name="Verret F."/>
            <person name="Berges J.A."/>
            <person name="Brownlee C."/>
            <person name="Cadoret J.P."/>
            <person name="Chiovitti A."/>
            <person name="Choi C.J."/>
            <person name="Coesel S."/>
            <person name="De Martino A."/>
            <person name="Detter J.C."/>
            <person name="Durkin C."/>
            <person name="Falciatore A."/>
            <person name="Fournet J."/>
            <person name="Haruta M."/>
            <person name="Huysman M.J."/>
            <person name="Jenkins B.D."/>
            <person name="Jiroutova K."/>
            <person name="Jorgensen R.E."/>
            <person name="Joubert Y."/>
            <person name="Kaplan A."/>
            <person name="Kroger N."/>
            <person name="Kroth P.G."/>
            <person name="La Roche J."/>
            <person name="Lindquist E."/>
            <person name="Lommer M."/>
            <person name="Martin-Jezequel V."/>
            <person name="Lopez P.J."/>
            <person name="Lucas S."/>
            <person name="Mangogna M."/>
            <person name="McGinnis K."/>
            <person name="Medlin L.K."/>
            <person name="Montsant A."/>
            <person name="Oudot-Le Secq M.P."/>
            <person name="Napoli C."/>
            <person name="Obornik M."/>
            <person name="Parker M.S."/>
            <person name="Petit J.L."/>
            <person name="Porcel B.M."/>
            <person name="Poulsen N."/>
            <person name="Robison M."/>
            <person name="Rychlewski L."/>
            <person name="Rynearson T.A."/>
            <person name="Schmutz J."/>
            <person name="Shapiro H."/>
            <person name="Siaut M."/>
            <person name="Stanley M."/>
            <person name="Sussman M.R."/>
            <person name="Taylor A.R."/>
            <person name="Vardi A."/>
            <person name="von Dassow P."/>
            <person name="Vyverman W."/>
            <person name="Willis A."/>
            <person name="Wyrwicz L.S."/>
            <person name="Rokhsar D.S."/>
            <person name="Weissenbach J."/>
            <person name="Armbrust E.V."/>
            <person name="Green B.R."/>
            <person name="Van de Peer Y."/>
            <person name="Grigoriev I.V."/>
        </authorList>
    </citation>
    <scope>NUCLEOTIDE SEQUENCE [LARGE SCALE GENOMIC DNA]</scope>
    <source>
        <strain evidence="5 6">CCAP 1055/1</strain>
    </source>
</reference>
<feature type="region of interest" description="Disordered" evidence="3">
    <location>
        <begin position="701"/>
        <end position="733"/>
    </location>
</feature>
<gene>
    <name evidence="5" type="ORF">PHATRDRAFT_50305</name>
</gene>
<dbReference type="CDD" id="cd15489">
    <property type="entry name" value="PHD_SF"/>
    <property type="match status" value="1"/>
</dbReference>
<dbReference type="KEGG" id="pti:PHATRDRAFT_50305"/>
<keyword evidence="1" id="KW-0805">Transcription regulation</keyword>
<accession>B7GDM7</accession>
<dbReference type="InParanoid" id="B7GDM7"/>
<dbReference type="PANTHER" id="PTHR35213:SF3">
    <property type="entry name" value="MYB-LIKE DOMAIN-CONTAINING PROTEIN"/>
    <property type="match status" value="1"/>
</dbReference>
<evidence type="ECO:0000313" key="6">
    <source>
        <dbReference type="Proteomes" id="UP000000759"/>
    </source>
</evidence>
<feature type="domain" description="Transcription factor MYC/MYB N-terminal" evidence="4">
    <location>
        <begin position="416"/>
        <end position="480"/>
    </location>
</feature>
<reference evidence="6" key="2">
    <citation type="submission" date="2008-08" db="EMBL/GenBank/DDBJ databases">
        <authorList>
            <consortium name="Diatom Consortium"/>
            <person name="Grigoriev I."/>
            <person name="Grimwood J."/>
            <person name="Kuo A."/>
            <person name="Otillar R.P."/>
            <person name="Salamov A."/>
            <person name="Detter J.C."/>
            <person name="Lindquist E."/>
            <person name="Shapiro H."/>
            <person name="Lucas S."/>
            <person name="Glavina del Rio T."/>
            <person name="Pitluck S."/>
            <person name="Rokhsar D."/>
            <person name="Bowler C."/>
        </authorList>
    </citation>
    <scope>GENOME REANNOTATION</scope>
    <source>
        <strain evidence="6">CCAP 1055/1</strain>
    </source>
</reference>